<dbReference type="EMBL" id="JACJPW010000095">
    <property type="protein sequence ID" value="MBD2184810.1"/>
    <property type="molecule type" value="Genomic_DNA"/>
</dbReference>
<gene>
    <name evidence="1" type="ORF">H6G03_27690</name>
</gene>
<sequence>MAGTTTSKRVSIKDFHLPFLIEIGQQIETDDLSEIVNHAITQLKLLTKGNPAQAAQIPSVQSQRSTVAIAQTDDDLAASLSGLLEG</sequence>
<organism evidence="1 2">
    <name type="scientific">Aerosakkonema funiforme FACHB-1375</name>
    <dbReference type="NCBI Taxonomy" id="2949571"/>
    <lineage>
        <taxon>Bacteria</taxon>
        <taxon>Bacillati</taxon>
        <taxon>Cyanobacteriota</taxon>
        <taxon>Cyanophyceae</taxon>
        <taxon>Oscillatoriophycideae</taxon>
        <taxon>Aerosakkonematales</taxon>
        <taxon>Aerosakkonemataceae</taxon>
        <taxon>Aerosakkonema</taxon>
    </lineage>
</organism>
<reference evidence="1" key="2">
    <citation type="submission" date="2020-08" db="EMBL/GenBank/DDBJ databases">
        <authorList>
            <person name="Chen M."/>
            <person name="Teng W."/>
            <person name="Zhao L."/>
            <person name="Hu C."/>
            <person name="Zhou Y."/>
            <person name="Han B."/>
            <person name="Song L."/>
            <person name="Shu W."/>
        </authorList>
    </citation>
    <scope>NUCLEOTIDE SEQUENCE</scope>
    <source>
        <strain evidence="1">FACHB-1375</strain>
    </source>
</reference>
<protein>
    <submittedName>
        <fullName evidence="1">Uncharacterized protein</fullName>
    </submittedName>
</protein>
<dbReference type="Proteomes" id="UP000641646">
    <property type="component" value="Unassembled WGS sequence"/>
</dbReference>
<reference evidence="1" key="1">
    <citation type="journal article" date="2015" name="ISME J.">
        <title>Draft Genome Sequence of Streptomyces incarnatus NRRL8089, which Produces the Nucleoside Antibiotic Sinefungin.</title>
        <authorList>
            <person name="Oshima K."/>
            <person name="Hattori M."/>
            <person name="Shimizu H."/>
            <person name="Fukuda K."/>
            <person name="Nemoto M."/>
            <person name="Inagaki K."/>
            <person name="Tamura T."/>
        </authorList>
    </citation>
    <scope>NUCLEOTIDE SEQUENCE</scope>
    <source>
        <strain evidence="1">FACHB-1375</strain>
    </source>
</reference>
<evidence type="ECO:0000313" key="1">
    <source>
        <dbReference type="EMBL" id="MBD2184810.1"/>
    </source>
</evidence>
<evidence type="ECO:0000313" key="2">
    <source>
        <dbReference type="Proteomes" id="UP000641646"/>
    </source>
</evidence>
<dbReference type="RefSeq" id="WP_190471938.1">
    <property type="nucleotide sequence ID" value="NZ_JACJPW010000095.1"/>
</dbReference>
<proteinExistence type="predicted"/>
<name>A0A926VJ28_9CYAN</name>
<accession>A0A926VJ28</accession>
<comment type="caution">
    <text evidence="1">The sequence shown here is derived from an EMBL/GenBank/DDBJ whole genome shotgun (WGS) entry which is preliminary data.</text>
</comment>
<dbReference type="AlphaFoldDB" id="A0A926VJ28"/>
<keyword evidence="2" id="KW-1185">Reference proteome</keyword>